<organism evidence="5 6">
    <name type="scientific">Francisella tularensis subsp. novicida (strain ATCC 15482 / CCUG 33449 / U112)</name>
    <dbReference type="NCBI Taxonomy" id="401614"/>
    <lineage>
        <taxon>Bacteria</taxon>
        <taxon>Pseudomonadati</taxon>
        <taxon>Pseudomonadota</taxon>
        <taxon>Gammaproteobacteria</taxon>
        <taxon>Thiotrichales</taxon>
        <taxon>Francisellaceae</taxon>
        <taxon>Francisella</taxon>
    </lineage>
</organism>
<dbReference type="PANTHER" id="PTHR47547:SF1">
    <property type="entry name" value="ASPARTATE-PROTON SYMPORTER"/>
    <property type="match status" value="1"/>
</dbReference>
<gene>
    <name evidence="5" type="ordered locus">FTN_0223</name>
</gene>
<comment type="subcellular location">
    <subcellularLocation>
        <location evidence="1">Membrane</location>
        <topology evidence="1">Multi-pass membrane protein</topology>
    </subcellularLocation>
</comment>
<evidence type="ECO:0000313" key="6">
    <source>
        <dbReference type="Proteomes" id="UP000000762"/>
    </source>
</evidence>
<dbReference type="PANTHER" id="PTHR47547">
    <property type="match status" value="1"/>
</dbReference>
<keyword evidence="4" id="KW-0472">Membrane</keyword>
<name>A0Q4G8_FRATN</name>
<dbReference type="KEGG" id="ftn:FTN_0223"/>
<dbReference type="AlphaFoldDB" id="A0Q4G8"/>
<evidence type="ECO:0000256" key="4">
    <source>
        <dbReference type="ARBA" id="ARBA00023136"/>
    </source>
</evidence>
<dbReference type="InterPro" id="IPR052962">
    <property type="entry name" value="AA_Transporter_AGT"/>
</dbReference>
<keyword evidence="2" id="KW-0812">Transmembrane</keyword>
<dbReference type="Proteomes" id="UP000000762">
    <property type="component" value="Chromosome"/>
</dbReference>
<accession>A0Q4G8</accession>
<dbReference type="PIRSF" id="PIRSF006060">
    <property type="entry name" value="AA_transporter"/>
    <property type="match status" value="1"/>
</dbReference>
<dbReference type="RefSeq" id="WP_003041461.1">
    <property type="nucleotide sequence ID" value="NC_008601.1"/>
</dbReference>
<keyword evidence="6" id="KW-1185">Reference proteome</keyword>
<proteinExistence type="predicted"/>
<keyword evidence="3" id="KW-1133">Transmembrane helix</keyword>
<evidence type="ECO:0000256" key="1">
    <source>
        <dbReference type="ARBA" id="ARBA00004141"/>
    </source>
</evidence>
<protein>
    <submittedName>
        <fullName evidence="5">Amino acid-polyamine-organocation (APC) superfamily protein</fullName>
    </submittedName>
</protein>
<dbReference type="Gene3D" id="1.20.1740.10">
    <property type="entry name" value="Amino acid/polyamine transporter I"/>
    <property type="match status" value="1"/>
</dbReference>
<evidence type="ECO:0000256" key="2">
    <source>
        <dbReference type="ARBA" id="ARBA00022692"/>
    </source>
</evidence>
<evidence type="ECO:0000313" key="5">
    <source>
        <dbReference type="EMBL" id="ABK89133.1"/>
    </source>
</evidence>
<sequence>MENKNINSGPGLFSAIAIGVGCIIGSGWLFAAYYASKQAGSASVISWLIGAGMVLILSLLLGEVASFRPVRGLFGRLLTISHNPDMGFVVAISNWVGLLLTIPSEAQATIQYLSTAYPKIEPYIFTNHNLTYLGILCVVVLIFFYGLINYWGVKTLTKFTNFMTIFKVGVPVLTAIVLFYTSYNSHNFVAYHNSFNPYGYGAVFSAVVTCGIFYSFYGFGTIATFCSEIKNPKRNIPLALTGCILICLIIYLMLQVAFIGALPSSFLAHGWHQLNFTSPLAQLMLLLNLNVFAICLYIDAAISPSGTATVYAGSAGRIFTGMAQDKQMPAFFAKMNEEFNLSRRSLIFGLLICIAIVLFFRSWQQLMIVVAVFQLLTCVAIPIAYVKLNKEMKKTSDIFHVPCGRILSGFVYLLVSYLIIHSGLKAVLFSLIIHLILFAVYALSYYRSAKGIKKAFASSWSIFFYMILTVIGAYFQGVNELDSISSVLVFFIVMLICYCFLLRQKTFANSIL</sequence>
<dbReference type="GO" id="GO:0022857">
    <property type="term" value="F:transmembrane transporter activity"/>
    <property type="evidence" value="ECO:0007669"/>
    <property type="project" value="InterPro"/>
</dbReference>
<dbReference type="EMBL" id="CP000439">
    <property type="protein sequence ID" value="ABK89133.1"/>
    <property type="molecule type" value="Genomic_DNA"/>
</dbReference>
<evidence type="ECO:0000256" key="3">
    <source>
        <dbReference type="ARBA" id="ARBA00022989"/>
    </source>
</evidence>
<dbReference type="Pfam" id="PF13520">
    <property type="entry name" value="AA_permease_2"/>
    <property type="match status" value="1"/>
</dbReference>
<dbReference type="InterPro" id="IPR002293">
    <property type="entry name" value="AA/rel_permease1"/>
</dbReference>
<dbReference type="PROSITE" id="PS51257">
    <property type="entry name" value="PROKAR_LIPOPROTEIN"/>
    <property type="match status" value="1"/>
</dbReference>
<reference evidence="6" key="1">
    <citation type="journal article" date="2007" name="Genome Biol.">
        <title>Comparison of Francisella tularensis genomes reveals evolutionary events associated with the emergence of human pathogenic strains.</title>
        <authorList>
            <person name="Rohmer L."/>
            <person name="Fong C."/>
            <person name="Abmayr S."/>
            <person name="Wasnick M."/>
            <person name="Larson Freeman T.J."/>
            <person name="Radey M."/>
            <person name="Guina T."/>
            <person name="Svensson K."/>
            <person name="Hayden H.S."/>
            <person name="Jacobs M."/>
            <person name="Gallagher L.A."/>
            <person name="Manoil C."/>
            <person name="Ernst R.K."/>
            <person name="Drees B."/>
            <person name="Buckley D."/>
            <person name="Haugen E."/>
            <person name="Bovee D."/>
            <person name="Zhou Y."/>
            <person name="Chang J."/>
            <person name="Levy R."/>
            <person name="Lim R."/>
            <person name="Gillett W."/>
            <person name="Guenthener D."/>
            <person name="Kang A."/>
            <person name="Shaffer S.A."/>
            <person name="Taylor G."/>
            <person name="Chen J."/>
            <person name="Gallis B."/>
            <person name="D'Argenio D.A."/>
            <person name="Forsman M."/>
            <person name="Olson M.V."/>
            <person name="Goodlett D.R."/>
            <person name="Kaul R."/>
            <person name="Miller S.I."/>
            <person name="Brittnacher M.J."/>
        </authorList>
    </citation>
    <scope>NUCLEOTIDE SEQUENCE [LARGE SCALE GENOMIC DNA]</scope>
    <source>
        <strain evidence="6">U112</strain>
    </source>
</reference>
<dbReference type="GO" id="GO:0016020">
    <property type="term" value="C:membrane"/>
    <property type="evidence" value="ECO:0007669"/>
    <property type="project" value="UniProtKB-SubCell"/>
</dbReference>
<dbReference type="KEGG" id="ftx:AW25_1819"/>